<organism evidence="2 3">
    <name type="scientific">Aspergillus japonicus CBS 114.51</name>
    <dbReference type="NCBI Taxonomy" id="1448312"/>
    <lineage>
        <taxon>Eukaryota</taxon>
        <taxon>Fungi</taxon>
        <taxon>Dikarya</taxon>
        <taxon>Ascomycota</taxon>
        <taxon>Pezizomycotina</taxon>
        <taxon>Eurotiomycetes</taxon>
        <taxon>Eurotiomycetidae</taxon>
        <taxon>Eurotiales</taxon>
        <taxon>Aspergillaceae</taxon>
        <taxon>Aspergillus</taxon>
        <taxon>Aspergillus subgen. Circumdati</taxon>
    </lineage>
</organism>
<feature type="region of interest" description="Disordered" evidence="1">
    <location>
        <begin position="138"/>
        <end position="160"/>
    </location>
</feature>
<dbReference type="EMBL" id="KZ824774">
    <property type="protein sequence ID" value="RAH85785.1"/>
    <property type="molecule type" value="Genomic_DNA"/>
</dbReference>
<sequence length="160" mass="17393">MEGCCDNQATRGRECSLGPSLPDRDIRANVILSVRVGGIPRSCIAPARQSCIIEFAGGKTRQRQRRCDEVIRRGSRCRCLWLWLKAVVDSELTIPRNSHSSGADYLRSRSGDGDGDGDVTCLMSMSHSYPLSLHSACKYPKSTSPSSSPPPSTLALQAPK</sequence>
<dbReference type="RefSeq" id="XP_025531679.1">
    <property type="nucleotide sequence ID" value="XM_025666467.1"/>
</dbReference>
<reference evidence="2 3" key="1">
    <citation type="submission" date="2018-02" db="EMBL/GenBank/DDBJ databases">
        <title>The genomes of Aspergillus section Nigri reveals drivers in fungal speciation.</title>
        <authorList>
            <consortium name="DOE Joint Genome Institute"/>
            <person name="Vesth T.C."/>
            <person name="Nybo J."/>
            <person name="Theobald S."/>
            <person name="Brandl J."/>
            <person name="Frisvad J.C."/>
            <person name="Nielsen K.F."/>
            <person name="Lyhne E.K."/>
            <person name="Kogle M.E."/>
            <person name="Kuo A."/>
            <person name="Riley R."/>
            <person name="Clum A."/>
            <person name="Nolan M."/>
            <person name="Lipzen A."/>
            <person name="Salamov A."/>
            <person name="Henrissat B."/>
            <person name="Wiebenga A."/>
            <person name="De vries R.P."/>
            <person name="Grigoriev I.V."/>
            <person name="Mortensen U.H."/>
            <person name="Andersen M.R."/>
            <person name="Baker S.E."/>
        </authorList>
    </citation>
    <scope>NUCLEOTIDE SEQUENCE [LARGE SCALE GENOMIC DNA]</scope>
    <source>
        <strain evidence="2 3">CBS 114.51</strain>
    </source>
</reference>
<evidence type="ECO:0000256" key="1">
    <source>
        <dbReference type="SAM" id="MobiDB-lite"/>
    </source>
</evidence>
<dbReference type="GeneID" id="37170159"/>
<keyword evidence="3" id="KW-1185">Reference proteome</keyword>
<dbReference type="Proteomes" id="UP000249497">
    <property type="component" value="Unassembled WGS sequence"/>
</dbReference>
<gene>
    <name evidence="2" type="ORF">BO86DRAFT_166255</name>
</gene>
<protein>
    <submittedName>
        <fullName evidence="2">Uncharacterized protein</fullName>
    </submittedName>
</protein>
<dbReference type="AlphaFoldDB" id="A0A8T8XCE9"/>
<proteinExistence type="predicted"/>
<name>A0A8T8XCE9_ASPJA</name>
<evidence type="ECO:0000313" key="2">
    <source>
        <dbReference type="EMBL" id="RAH85785.1"/>
    </source>
</evidence>
<evidence type="ECO:0000313" key="3">
    <source>
        <dbReference type="Proteomes" id="UP000249497"/>
    </source>
</evidence>
<accession>A0A8T8XCE9</accession>